<keyword evidence="2" id="KW-1185">Reference proteome</keyword>
<gene>
    <name evidence="1" type="ORF">PABY_12570</name>
</gene>
<protein>
    <submittedName>
        <fullName evidence="1">Uncharacterized protein</fullName>
    </submittedName>
</protein>
<organism evidence="1 2">
    <name type="scientific">Pyrodictium abyssi</name>
    <dbReference type="NCBI Taxonomy" id="54256"/>
    <lineage>
        <taxon>Archaea</taxon>
        <taxon>Thermoproteota</taxon>
        <taxon>Thermoprotei</taxon>
        <taxon>Desulfurococcales</taxon>
        <taxon>Pyrodictiaceae</taxon>
        <taxon>Pyrodictium</taxon>
    </lineage>
</organism>
<accession>A0ABM8IYH3</accession>
<sequence length="323" mass="36448">MPHRGSGSRALVQLPSLYPRRGGGTWVYQSPRILFMLAYLAAKGYSRQEIARALQQHLGYVTNKLRYSPEKQWLISDERLESLGYRPKSTAKPAEEAVDGNRITYFIEKLSIDMNLLETTLDTVLEVLGARSPLDVTLLPPLLTLPEKTLLLHGLSKSQAFNLHKSLQAVAYVWRGLKARDVLGVSKDTANMEFRLRWCYLSALHLATGPRRRARLTGVGYAVAQHEDDDPLKIYLDYLRDTTRLGHLIALDVVALETLTGDRFTALQEAYSMLLKWQGLEGYLDQFEAQVRGVVIVQPSDVPGRTMVTLAKTIDQLVWELEV</sequence>
<dbReference type="Proteomes" id="UP001341135">
    <property type="component" value="Chromosome"/>
</dbReference>
<evidence type="ECO:0000313" key="1">
    <source>
        <dbReference type="EMBL" id="BES81690.1"/>
    </source>
</evidence>
<proteinExistence type="predicted"/>
<dbReference type="EMBL" id="AP028907">
    <property type="protein sequence ID" value="BES81690.1"/>
    <property type="molecule type" value="Genomic_DNA"/>
</dbReference>
<evidence type="ECO:0000313" key="2">
    <source>
        <dbReference type="Proteomes" id="UP001341135"/>
    </source>
</evidence>
<name>A0ABM8IYH3_9CREN</name>
<dbReference type="RefSeq" id="WP_338248317.1">
    <property type="nucleotide sequence ID" value="NZ_AP028907.1"/>
</dbReference>
<dbReference type="GeneID" id="89289274"/>
<reference evidence="1 2" key="1">
    <citation type="submission" date="2023-09" db="EMBL/GenBank/DDBJ databases">
        <title>Pyrofollis japonicus gen. nov. sp. nov., a novel member of the family Pyrodictiaceae isolated from the Iheya North hydrothermal field.</title>
        <authorList>
            <person name="Miyazaki U."/>
            <person name="Sanari M."/>
            <person name="Tame A."/>
            <person name="Kitajima M."/>
            <person name="Okamoto A."/>
            <person name="Sawayama S."/>
            <person name="Miyazaki J."/>
            <person name="Takai K."/>
            <person name="Nakagawa S."/>
        </authorList>
    </citation>
    <scope>NUCLEOTIDE SEQUENCE [LARGE SCALE GENOMIC DNA]</scope>
    <source>
        <strain evidence="1 2">AV2</strain>
    </source>
</reference>